<gene>
    <name evidence="5" type="primary">blaI_5</name>
    <name evidence="5" type="ORF">Mal52_04480</name>
</gene>
<dbReference type="SUPFAM" id="SSF46785">
    <property type="entry name" value="Winged helix' DNA-binding domain"/>
    <property type="match status" value="1"/>
</dbReference>
<accession>A0A517ZHN9</accession>
<keyword evidence="4" id="KW-0804">Transcription</keyword>
<dbReference type="InterPro" id="IPR036390">
    <property type="entry name" value="WH_DNA-bd_sf"/>
</dbReference>
<name>A0A517ZHN9_9PLAN</name>
<evidence type="ECO:0000256" key="3">
    <source>
        <dbReference type="ARBA" id="ARBA00023125"/>
    </source>
</evidence>
<dbReference type="Gene3D" id="1.10.10.10">
    <property type="entry name" value="Winged helix-like DNA-binding domain superfamily/Winged helix DNA-binding domain"/>
    <property type="match status" value="1"/>
</dbReference>
<keyword evidence="6" id="KW-1185">Reference proteome</keyword>
<organism evidence="5 6">
    <name type="scientific">Symmachiella dynata</name>
    <dbReference type="NCBI Taxonomy" id="2527995"/>
    <lineage>
        <taxon>Bacteria</taxon>
        <taxon>Pseudomonadati</taxon>
        <taxon>Planctomycetota</taxon>
        <taxon>Planctomycetia</taxon>
        <taxon>Planctomycetales</taxon>
        <taxon>Planctomycetaceae</taxon>
        <taxon>Symmachiella</taxon>
    </lineage>
</organism>
<proteinExistence type="inferred from homology"/>
<dbReference type="AlphaFoldDB" id="A0A517ZHN9"/>
<evidence type="ECO:0000256" key="1">
    <source>
        <dbReference type="ARBA" id="ARBA00011046"/>
    </source>
</evidence>
<evidence type="ECO:0000313" key="5">
    <source>
        <dbReference type="EMBL" id="QDU41993.1"/>
    </source>
</evidence>
<reference evidence="5 6" key="1">
    <citation type="submission" date="2019-02" db="EMBL/GenBank/DDBJ databases">
        <title>Deep-cultivation of Planctomycetes and their phenomic and genomic characterization uncovers novel biology.</title>
        <authorList>
            <person name="Wiegand S."/>
            <person name="Jogler M."/>
            <person name="Boedeker C."/>
            <person name="Pinto D."/>
            <person name="Vollmers J."/>
            <person name="Rivas-Marin E."/>
            <person name="Kohn T."/>
            <person name="Peeters S.H."/>
            <person name="Heuer A."/>
            <person name="Rast P."/>
            <person name="Oberbeckmann S."/>
            <person name="Bunk B."/>
            <person name="Jeske O."/>
            <person name="Meyerdierks A."/>
            <person name="Storesund J.E."/>
            <person name="Kallscheuer N."/>
            <person name="Luecker S."/>
            <person name="Lage O.M."/>
            <person name="Pohl T."/>
            <person name="Merkel B.J."/>
            <person name="Hornburger P."/>
            <person name="Mueller R.-W."/>
            <person name="Bruemmer F."/>
            <person name="Labrenz M."/>
            <person name="Spormann A.M."/>
            <person name="Op den Camp H."/>
            <person name="Overmann J."/>
            <person name="Amann R."/>
            <person name="Jetten M.S.M."/>
            <person name="Mascher T."/>
            <person name="Medema M.H."/>
            <person name="Devos D.P."/>
            <person name="Kaster A.-K."/>
            <person name="Ovreas L."/>
            <person name="Rohde M."/>
            <person name="Galperin M.Y."/>
            <person name="Jogler C."/>
        </authorList>
    </citation>
    <scope>NUCLEOTIDE SEQUENCE [LARGE SCALE GENOMIC DNA]</scope>
    <source>
        <strain evidence="5 6">Mal52</strain>
    </source>
</reference>
<dbReference type="InterPro" id="IPR036388">
    <property type="entry name" value="WH-like_DNA-bd_sf"/>
</dbReference>
<protein>
    <submittedName>
        <fullName evidence="5">Penicillinase repressor</fullName>
    </submittedName>
</protein>
<evidence type="ECO:0000256" key="2">
    <source>
        <dbReference type="ARBA" id="ARBA00023015"/>
    </source>
</evidence>
<keyword evidence="3" id="KW-0238">DNA-binding</keyword>
<dbReference type="GO" id="GO:0045892">
    <property type="term" value="P:negative regulation of DNA-templated transcription"/>
    <property type="evidence" value="ECO:0007669"/>
    <property type="project" value="InterPro"/>
</dbReference>
<comment type="similarity">
    <text evidence="1">Belongs to the BlaI transcriptional regulatory family.</text>
</comment>
<evidence type="ECO:0000256" key="4">
    <source>
        <dbReference type="ARBA" id="ARBA00023163"/>
    </source>
</evidence>
<dbReference type="EMBL" id="CP036276">
    <property type="protein sequence ID" value="QDU41993.1"/>
    <property type="molecule type" value="Genomic_DNA"/>
</dbReference>
<evidence type="ECO:0000313" key="6">
    <source>
        <dbReference type="Proteomes" id="UP000319383"/>
    </source>
</evidence>
<dbReference type="Proteomes" id="UP000319383">
    <property type="component" value="Chromosome"/>
</dbReference>
<dbReference type="GO" id="GO:0003677">
    <property type="term" value="F:DNA binding"/>
    <property type="evidence" value="ECO:0007669"/>
    <property type="project" value="UniProtKB-KW"/>
</dbReference>
<sequence>MTGMPVVRQCSGMRICRFRMRKGKRLRSVLTMIDRLSNIADDLSNSIEAITVRPKSPSVTDAELAVLQLLWKNEAMTVRALTQQLYPPETSSGVATVQKLLQRLEVKHLVVRDRNHHAHHFSASVSQSEFAGEQLSDMARKLSEGSLAPLLVHLFESNQLTPSELADIRRLLDGHQQSSSREGSS</sequence>
<dbReference type="InterPro" id="IPR005650">
    <property type="entry name" value="BlaI_family"/>
</dbReference>
<keyword evidence="2" id="KW-0805">Transcription regulation</keyword>
<dbReference type="Gene3D" id="1.10.4040.10">
    <property type="entry name" value="Penicillinase repressor domain"/>
    <property type="match status" value="1"/>
</dbReference>
<dbReference type="KEGG" id="sdyn:Mal52_04480"/>
<dbReference type="Pfam" id="PF03965">
    <property type="entry name" value="Penicillinase_R"/>
    <property type="match status" value="1"/>
</dbReference>